<evidence type="ECO:0000256" key="1">
    <source>
        <dbReference type="ARBA" id="ARBA00022801"/>
    </source>
</evidence>
<dbReference type="STRING" id="1301098.PKB_5544"/>
<dbReference type="HOGENOM" id="CLU_089876_3_3_6"/>
<organism evidence="3 4">
    <name type="scientific">Pseudomonas knackmussii (strain DSM 6978 / CCUG 54928 / LMG 23759 / B13)</name>
    <dbReference type="NCBI Taxonomy" id="1301098"/>
    <lineage>
        <taxon>Bacteria</taxon>
        <taxon>Pseudomonadati</taxon>
        <taxon>Pseudomonadota</taxon>
        <taxon>Gammaproteobacteria</taxon>
        <taxon>Pseudomonadales</taxon>
        <taxon>Pseudomonadaceae</taxon>
        <taxon>Pseudomonas</taxon>
    </lineage>
</organism>
<dbReference type="eggNOG" id="COG2050">
    <property type="taxonomic scope" value="Bacteria"/>
</dbReference>
<accession>A0A024HQ99</accession>
<protein>
    <submittedName>
        <fullName evidence="3">Putative transcriptional accessory protein</fullName>
    </submittedName>
</protein>
<reference evidence="3 4" key="1">
    <citation type="submission" date="2013-03" db="EMBL/GenBank/DDBJ databases">
        <authorList>
            <person name="Linke B."/>
        </authorList>
    </citation>
    <scope>NUCLEOTIDE SEQUENCE [LARGE SCALE GENOMIC DNA]</scope>
    <source>
        <strain evidence="3 4">B13</strain>
    </source>
</reference>
<evidence type="ECO:0000313" key="4">
    <source>
        <dbReference type="Proteomes" id="UP000025241"/>
    </source>
</evidence>
<keyword evidence="4" id="KW-1185">Reference proteome</keyword>
<evidence type="ECO:0000259" key="2">
    <source>
        <dbReference type="Pfam" id="PF03061"/>
    </source>
</evidence>
<dbReference type="KEGG" id="pkc:PKB_5544"/>
<sequence length="129" mass="13979">MSEMPSRDIMISAFSENIGLEPVRIGDGEAEVSLRMAEHLRNRGNVMHGGAIFSLMDVTMGLACSSAHGFDRQSVTLECKINYIRAVAEGEVRCVAKVLHAGRRSLVVEAEVFQGDKLVAKGQGTFAQL</sequence>
<dbReference type="EMBL" id="HG322950">
    <property type="protein sequence ID" value="CDF86854.1"/>
    <property type="molecule type" value="Genomic_DNA"/>
</dbReference>
<gene>
    <name evidence="3" type="ORF">PKB_5544</name>
</gene>
<dbReference type="GO" id="GO:0016289">
    <property type="term" value="F:acyl-CoA hydrolase activity"/>
    <property type="evidence" value="ECO:0007669"/>
    <property type="project" value="TreeGrafter"/>
</dbReference>
<dbReference type="InterPro" id="IPR029069">
    <property type="entry name" value="HotDog_dom_sf"/>
</dbReference>
<dbReference type="SUPFAM" id="SSF54637">
    <property type="entry name" value="Thioesterase/thiol ester dehydrase-isomerase"/>
    <property type="match status" value="1"/>
</dbReference>
<dbReference type="AlphaFoldDB" id="A0A024HQ99"/>
<evidence type="ECO:0000313" key="3">
    <source>
        <dbReference type="EMBL" id="CDF86854.1"/>
    </source>
</evidence>
<dbReference type="OrthoDB" id="4565299at2"/>
<dbReference type="InterPro" id="IPR052723">
    <property type="entry name" value="Acyl-CoA_thioesterase_PaaI"/>
</dbReference>
<dbReference type="PANTHER" id="PTHR42856">
    <property type="entry name" value="ACYL-COENZYME A THIOESTERASE PAAI"/>
    <property type="match status" value="1"/>
</dbReference>
<dbReference type="InterPro" id="IPR003736">
    <property type="entry name" value="PAAI_dom"/>
</dbReference>
<dbReference type="Pfam" id="PF03061">
    <property type="entry name" value="4HBT"/>
    <property type="match status" value="1"/>
</dbReference>
<dbReference type="PATRIC" id="fig|1301098.3.peg.5523"/>
<dbReference type="Proteomes" id="UP000025241">
    <property type="component" value="Chromosome I"/>
</dbReference>
<proteinExistence type="predicted"/>
<name>A0A024HQ99_PSEKB</name>
<dbReference type="PANTHER" id="PTHR42856:SF1">
    <property type="entry name" value="ACYL-COENZYME A THIOESTERASE PAAI"/>
    <property type="match status" value="1"/>
</dbReference>
<feature type="domain" description="Thioesterase" evidence="2">
    <location>
        <begin position="45"/>
        <end position="118"/>
    </location>
</feature>
<keyword evidence="1" id="KW-0378">Hydrolase</keyword>
<reference evidence="3 4" key="2">
    <citation type="submission" date="2014-05" db="EMBL/GenBank/DDBJ databases">
        <title>Genome sequence of the 3-chlorobenzoate degrading bacterium Pseudomonas knackmussii B13 shows multiple evidence for horizontal gene transfer.</title>
        <authorList>
            <person name="Miyazaki R."/>
            <person name="Bertelli C."/>
            <person name="Falquet L."/>
            <person name="Robinson-Rechavi M."/>
            <person name="Gharib W."/>
            <person name="Roy S."/>
            <person name="Van der Meer J.R."/>
        </authorList>
    </citation>
    <scope>NUCLEOTIDE SEQUENCE [LARGE SCALE GENOMIC DNA]</scope>
    <source>
        <strain evidence="3 4">B13</strain>
    </source>
</reference>
<dbReference type="Gene3D" id="3.10.129.10">
    <property type="entry name" value="Hotdog Thioesterase"/>
    <property type="match status" value="1"/>
</dbReference>
<dbReference type="CDD" id="cd03443">
    <property type="entry name" value="PaaI_thioesterase"/>
    <property type="match status" value="1"/>
</dbReference>
<dbReference type="InterPro" id="IPR006683">
    <property type="entry name" value="Thioestr_dom"/>
</dbReference>
<dbReference type="NCBIfam" id="TIGR00369">
    <property type="entry name" value="unchar_dom_1"/>
    <property type="match status" value="1"/>
</dbReference>